<evidence type="ECO:0000313" key="2">
    <source>
        <dbReference type="Proteomes" id="UP001202289"/>
    </source>
</evidence>
<comment type="caution">
    <text evidence="1">The sequence shown here is derived from an EMBL/GenBank/DDBJ whole genome shotgun (WGS) entry which is preliminary data.</text>
</comment>
<dbReference type="Proteomes" id="UP001202289">
    <property type="component" value="Unassembled WGS sequence"/>
</dbReference>
<keyword evidence="2" id="KW-1185">Reference proteome</keyword>
<accession>A0ACC6A7F9</accession>
<dbReference type="EMBL" id="JAMBOP010000012">
    <property type="protein sequence ID" value="MCM3736515.1"/>
    <property type="molecule type" value="Genomic_DNA"/>
</dbReference>
<name>A0ACC6A7F9_9BACI</name>
<evidence type="ECO:0000313" key="1">
    <source>
        <dbReference type="EMBL" id="MCM3736515.1"/>
    </source>
</evidence>
<reference evidence="1" key="1">
    <citation type="submission" date="2022-05" db="EMBL/GenBank/DDBJ databases">
        <title>Comparative Genomics of Spacecraft Associated Microbes.</title>
        <authorList>
            <person name="Tran M.T."/>
            <person name="Wright A."/>
            <person name="Seuylemezian A."/>
            <person name="Eisen J."/>
            <person name="Coil D."/>
        </authorList>
    </citation>
    <scope>NUCLEOTIDE SEQUENCE</scope>
    <source>
        <strain evidence="1">FAIRING 10M-2.2</strain>
    </source>
</reference>
<protein>
    <submittedName>
        <fullName evidence="1">Uncharacterized protein</fullName>
    </submittedName>
</protein>
<organism evidence="1 2">
    <name type="scientific">Bacillus cytotoxicus</name>
    <dbReference type="NCBI Taxonomy" id="580165"/>
    <lineage>
        <taxon>Bacteria</taxon>
        <taxon>Bacillati</taxon>
        <taxon>Bacillota</taxon>
        <taxon>Bacilli</taxon>
        <taxon>Bacillales</taxon>
        <taxon>Bacillaceae</taxon>
        <taxon>Bacillus</taxon>
        <taxon>Bacillus cereus group</taxon>
    </lineage>
</organism>
<sequence length="46" mass="4798">MKKFKIVLTGIAAIGIIIWGTQSLGAENEQVAKSSTINYSADGNTG</sequence>
<proteinExistence type="predicted"/>
<gene>
    <name evidence="1" type="ORF">M3215_11930</name>
</gene>